<accession>A0A1S3IGX9</accession>
<sequence>MPGVGFKARLLIHFLRLSKEYKASLITSPIALLLFVIGFATPYWVAGSYKVVVDIEVNSGLWEKCLAGNCFAPSNEDWLDASRAMACLGLLCAIITVVLAALYVCVSRFDKPAVPFAQGALHLAAALFVLIGDIVFAVHAVDKDIMISWSIILTMLMIVLEIVSGILVILHARKSDSGLPSLP</sequence>
<dbReference type="STRING" id="7574.A0A1S3IGX9"/>
<name>A0A1S3IGX9_LINAN</name>
<dbReference type="GeneID" id="106164203"/>
<evidence type="ECO:0000256" key="2">
    <source>
        <dbReference type="ARBA" id="ARBA00022692"/>
    </source>
</evidence>
<feature type="transmembrane region" description="Helical" evidence="5">
    <location>
        <begin position="119"/>
        <end position="141"/>
    </location>
</feature>
<reference evidence="7" key="1">
    <citation type="submission" date="2025-08" db="UniProtKB">
        <authorList>
            <consortium name="RefSeq"/>
        </authorList>
    </citation>
    <scope>IDENTIFICATION</scope>
    <source>
        <tissue evidence="7">Gonads</tissue>
    </source>
</reference>
<feature type="transmembrane region" description="Helical" evidence="5">
    <location>
        <begin position="147"/>
        <end position="170"/>
    </location>
</feature>
<evidence type="ECO:0000313" key="6">
    <source>
        <dbReference type="Proteomes" id="UP000085678"/>
    </source>
</evidence>
<dbReference type="InterPro" id="IPR050579">
    <property type="entry name" value="PMP-22/EMP/MP20-like"/>
</dbReference>
<keyword evidence="2 5" id="KW-0812">Transmembrane</keyword>
<evidence type="ECO:0000256" key="4">
    <source>
        <dbReference type="ARBA" id="ARBA00023136"/>
    </source>
</evidence>
<evidence type="ECO:0000313" key="7">
    <source>
        <dbReference type="RefSeq" id="XP_013397472.1"/>
    </source>
</evidence>
<feature type="transmembrane region" description="Helical" evidence="5">
    <location>
        <begin position="21"/>
        <end position="45"/>
    </location>
</feature>
<dbReference type="OrthoDB" id="6097653at2759"/>
<dbReference type="Pfam" id="PF00822">
    <property type="entry name" value="PMP22_Claudin"/>
    <property type="match status" value="1"/>
</dbReference>
<keyword evidence="6" id="KW-1185">Reference proteome</keyword>
<dbReference type="KEGG" id="lak:106164203"/>
<dbReference type="RefSeq" id="XP_013397472.1">
    <property type="nucleotide sequence ID" value="XM_013542018.1"/>
</dbReference>
<feature type="transmembrane region" description="Helical" evidence="5">
    <location>
        <begin position="83"/>
        <end position="107"/>
    </location>
</feature>
<comment type="subcellular location">
    <subcellularLocation>
        <location evidence="1">Membrane</location>
        <topology evidence="1">Multi-pass membrane protein</topology>
    </subcellularLocation>
</comment>
<dbReference type="InParanoid" id="A0A1S3IGX9"/>
<gene>
    <name evidence="7" type="primary">LOC106164203</name>
</gene>
<proteinExistence type="predicted"/>
<dbReference type="Proteomes" id="UP000085678">
    <property type="component" value="Unplaced"/>
</dbReference>
<protein>
    <submittedName>
        <fullName evidence="7">Lens fiber membrane intrinsic protein</fullName>
    </submittedName>
</protein>
<dbReference type="AlphaFoldDB" id="A0A1S3IGX9"/>
<keyword evidence="3 5" id="KW-1133">Transmembrane helix</keyword>
<dbReference type="InterPro" id="IPR004031">
    <property type="entry name" value="PMP22/EMP/MP20/Claudin"/>
</dbReference>
<evidence type="ECO:0000256" key="3">
    <source>
        <dbReference type="ARBA" id="ARBA00022989"/>
    </source>
</evidence>
<keyword evidence="4 5" id="KW-0472">Membrane</keyword>
<dbReference type="PANTHER" id="PTHR10671:SF108">
    <property type="entry name" value="CLAUDIN FAMILY PROTEIN-RELATED"/>
    <property type="match status" value="1"/>
</dbReference>
<organism evidence="6 7">
    <name type="scientific">Lingula anatina</name>
    <name type="common">Brachiopod</name>
    <name type="synonym">Lingula unguis</name>
    <dbReference type="NCBI Taxonomy" id="7574"/>
    <lineage>
        <taxon>Eukaryota</taxon>
        <taxon>Metazoa</taxon>
        <taxon>Spiralia</taxon>
        <taxon>Lophotrochozoa</taxon>
        <taxon>Brachiopoda</taxon>
        <taxon>Linguliformea</taxon>
        <taxon>Lingulata</taxon>
        <taxon>Lingulida</taxon>
        <taxon>Linguloidea</taxon>
        <taxon>Lingulidae</taxon>
        <taxon>Lingula</taxon>
    </lineage>
</organism>
<dbReference type="GO" id="GO:0005886">
    <property type="term" value="C:plasma membrane"/>
    <property type="evidence" value="ECO:0007669"/>
    <property type="project" value="TreeGrafter"/>
</dbReference>
<evidence type="ECO:0000256" key="1">
    <source>
        <dbReference type="ARBA" id="ARBA00004141"/>
    </source>
</evidence>
<evidence type="ECO:0000256" key="5">
    <source>
        <dbReference type="SAM" id="Phobius"/>
    </source>
</evidence>
<dbReference type="PANTHER" id="PTHR10671">
    <property type="entry name" value="EPITHELIAL MEMBRANE PROTEIN-RELATED"/>
    <property type="match status" value="1"/>
</dbReference>
<dbReference type="Gene3D" id="1.20.140.150">
    <property type="match status" value="1"/>
</dbReference>